<evidence type="ECO:0000313" key="2">
    <source>
        <dbReference type="EMBL" id="KDR67866.1"/>
    </source>
</evidence>
<dbReference type="EMBL" id="KL142412">
    <property type="protein sequence ID" value="KDR67866.1"/>
    <property type="molecule type" value="Genomic_DNA"/>
</dbReference>
<keyword evidence="3" id="KW-1185">Reference proteome</keyword>
<organism evidence="2 3">
    <name type="scientific">Galerina marginata (strain CBS 339.88)</name>
    <dbReference type="NCBI Taxonomy" id="685588"/>
    <lineage>
        <taxon>Eukaryota</taxon>
        <taxon>Fungi</taxon>
        <taxon>Dikarya</taxon>
        <taxon>Basidiomycota</taxon>
        <taxon>Agaricomycotina</taxon>
        <taxon>Agaricomycetes</taxon>
        <taxon>Agaricomycetidae</taxon>
        <taxon>Agaricales</taxon>
        <taxon>Agaricineae</taxon>
        <taxon>Strophariaceae</taxon>
        <taxon>Galerina</taxon>
    </lineage>
</organism>
<evidence type="ECO:0000313" key="3">
    <source>
        <dbReference type="Proteomes" id="UP000027222"/>
    </source>
</evidence>
<sequence>MDQDWRGARITSGAGGAGSGGGIGGRGGDIGSNNTSDILHTNSHNDNSFRQRVNGDNYGGSVDQGDKYNGNISNSAVGGRGNANHIVNNHDGQSGQGGQGLSAHERELNERLAKAREKLAAKREKERLQKLEDELKKLEAELAED</sequence>
<reference evidence="3" key="1">
    <citation type="journal article" date="2014" name="Proc. Natl. Acad. Sci. U.S.A.">
        <title>Extensive sampling of basidiomycete genomes demonstrates inadequacy of the white-rot/brown-rot paradigm for wood decay fungi.</title>
        <authorList>
            <person name="Riley R."/>
            <person name="Salamov A.A."/>
            <person name="Brown D.W."/>
            <person name="Nagy L.G."/>
            <person name="Floudas D."/>
            <person name="Held B.W."/>
            <person name="Levasseur A."/>
            <person name="Lombard V."/>
            <person name="Morin E."/>
            <person name="Otillar R."/>
            <person name="Lindquist E.A."/>
            <person name="Sun H."/>
            <person name="LaButti K.M."/>
            <person name="Schmutz J."/>
            <person name="Jabbour D."/>
            <person name="Luo H."/>
            <person name="Baker S.E."/>
            <person name="Pisabarro A.G."/>
            <person name="Walton J.D."/>
            <person name="Blanchette R.A."/>
            <person name="Henrissat B."/>
            <person name="Martin F."/>
            <person name="Cullen D."/>
            <person name="Hibbett D.S."/>
            <person name="Grigoriev I.V."/>
        </authorList>
    </citation>
    <scope>NUCLEOTIDE SEQUENCE [LARGE SCALE GENOMIC DNA]</scope>
    <source>
        <strain evidence="3">CBS 339.88</strain>
    </source>
</reference>
<gene>
    <name evidence="2" type="ORF">GALMADRAFT_257749</name>
</gene>
<feature type="compositionally biased region" description="Polar residues" evidence="1">
    <location>
        <begin position="33"/>
        <end position="51"/>
    </location>
</feature>
<dbReference type="AlphaFoldDB" id="A0A067SAH7"/>
<evidence type="ECO:0000256" key="1">
    <source>
        <dbReference type="SAM" id="MobiDB-lite"/>
    </source>
</evidence>
<protein>
    <submittedName>
        <fullName evidence="2">Uncharacterized protein</fullName>
    </submittedName>
</protein>
<feature type="region of interest" description="Disordered" evidence="1">
    <location>
        <begin position="1"/>
        <end position="108"/>
    </location>
</feature>
<dbReference type="HOGENOM" id="CLU_1855403_0_0_1"/>
<proteinExistence type="predicted"/>
<feature type="compositionally biased region" description="Gly residues" evidence="1">
    <location>
        <begin position="13"/>
        <end position="30"/>
    </location>
</feature>
<name>A0A067SAH7_GALM3</name>
<accession>A0A067SAH7</accession>
<dbReference type="OrthoDB" id="3059664at2759"/>
<dbReference type="Proteomes" id="UP000027222">
    <property type="component" value="Unassembled WGS sequence"/>
</dbReference>